<evidence type="ECO:0000259" key="3">
    <source>
        <dbReference type="Pfam" id="PF02518"/>
    </source>
</evidence>
<reference evidence="4 5" key="1">
    <citation type="journal article" date="2023" name="Virus Evol.">
        <title>Computational host range prediction-The good, the bad, and the ugly.</title>
        <authorList>
            <person name="Howell A.A."/>
            <person name="Versoza C.J."/>
            <person name="Pfeifer S.P."/>
        </authorList>
    </citation>
    <scope>NUCLEOTIDE SEQUENCE [LARGE SCALE GENOMIC DNA]</scope>
    <source>
        <strain evidence="4 5">1610/1b</strain>
    </source>
</reference>
<keyword evidence="4" id="KW-0418">Kinase</keyword>
<feature type="transmembrane region" description="Helical" evidence="2">
    <location>
        <begin position="154"/>
        <end position="173"/>
    </location>
</feature>
<keyword evidence="5" id="KW-1185">Reference proteome</keyword>
<dbReference type="GO" id="GO:0016301">
    <property type="term" value="F:kinase activity"/>
    <property type="evidence" value="ECO:0007669"/>
    <property type="project" value="UniProtKB-KW"/>
</dbReference>
<accession>A0ABZ2TWV6</accession>
<keyword evidence="2" id="KW-1133">Transmembrane helix</keyword>
<dbReference type="InterPro" id="IPR036890">
    <property type="entry name" value="HATPase_C_sf"/>
</dbReference>
<keyword evidence="2" id="KW-0812">Transmembrane</keyword>
<feature type="transmembrane region" description="Helical" evidence="2">
    <location>
        <begin position="185"/>
        <end position="203"/>
    </location>
</feature>
<feature type="transmembrane region" description="Helical" evidence="2">
    <location>
        <begin position="42"/>
        <end position="60"/>
    </location>
</feature>
<dbReference type="SUPFAM" id="SSF55874">
    <property type="entry name" value="ATPase domain of HSP90 chaperone/DNA topoisomerase II/histidine kinase"/>
    <property type="match status" value="1"/>
</dbReference>
<feature type="transmembrane region" description="Helical" evidence="2">
    <location>
        <begin position="103"/>
        <end position="124"/>
    </location>
</feature>
<gene>
    <name evidence="4" type="ORF">RVF87_12450</name>
</gene>
<sequence>MVTRTFSKSARPPPDSRDGGRRRFVRPVVAALSELERVQISLARFVGGGYVVYALLVIPQMVTEAVDMVPTWYPPIGAVLGFGPGLALLAASLVPRWRRAMPMLVDACTLGLIAAAVLWLVVAQGPGEHAAVWVLDFAGLVGVTLVLRRSVALSIAALATGKLLGAAVAVTGVPDADLWSAIEEALFGIVFSSVFILVISQVLRLSAELDASRSATERTLARGVANVELARVDALIHDHVLSTFVAVAADRDDPRVVAQAAAALAAIDKLVDDDGGVGEIDGPEFVARLRAVLAGVDGDLAVTVEVSGDAAVMPSDAVAAIAEAAAEATRNSILHAGPDAQRAAFIGVSADLVQVVVTDDGVGFDPDAVPSDRLGVALSIRHRVGSLSGGNAAVITSPGNGCTVRLRWTPPAGGIR</sequence>
<feature type="region of interest" description="Disordered" evidence="1">
    <location>
        <begin position="1"/>
        <end position="21"/>
    </location>
</feature>
<name>A0ABZ2TWV6_9ACTN</name>
<dbReference type="Pfam" id="PF02518">
    <property type="entry name" value="HATPase_c"/>
    <property type="match status" value="1"/>
</dbReference>
<feature type="transmembrane region" description="Helical" evidence="2">
    <location>
        <begin position="130"/>
        <end position="147"/>
    </location>
</feature>
<dbReference type="InterPro" id="IPR003594">
    <property type="entry name" value="HATPase_dom"/>
</dbReference>
<organism evidence="4 5">
    <name type="scientific">Gordonia hydrophobica</name>
    <dbReference type="NCBI Taxonomy" id="40516"/>
    <lineage>
        <taxon>Bacteria</taxon>
        <taxon>Bacillati</taxon>
        <taxon>Actinomycetota</taxon>
        <taxon>Actinomycetes</taxon>
        <taxon>Mycobacteriales</taxon>
        <taxon>Gordoniaceae</taxon>
        <taxon>Gordonia</taxon>
    </lineage>
</organism>
<dbReference type="RefSeq" id="WP_244885446.1">
    <property type="nucleotide sequence ID" value="NZ_CP136137.1"/>
</dbReference>
<evidence type="ECO:0000256" key="2">
    <source>
        <dbReference type="SAM" id="Phobius"/>
    </source>
</evidence>
<dbReference type="EMBL" id="CP136137">
    <property type="protein sequence ID" value="WYY05892.1"/>
    <property type="molecule type" value="Genomic_DNA"/>
</dbReference>
<proteinExistence type="predicted"/>
<feature type="domain" description="Histidine kinase/HSP90-like ATPase" evidence="3">
    <location>
        <begin position="321"/>
        <end position="408"/>
    </location>
</feature>
<keyword evidence="2" id="KW-0472">Membrane</keyword>
<evidence type="ECO:0000313" key="4">
    <source>
        <dbReference type="EMBL" id="WYY05892.1"/>
    </source>
</evidence>
<dbReference type="Proteomes" id="UP001479933">
    <property type="component" value="Chromosome"/>
</dbReference>
<protein>
    <submittedName>
        <fullName evidence="4">Histidine kinase</fullName>
    </submittedName>
</protein>
<dbReference type="Gene3D" id="3.30.565.10">
    <property type="entry name" value="Histidine kinase-like ATPase, C-terminal domain"/>
    <property type="match status" value="1"/>
</dbReference>
<feature type="transmembrane region" description="Helical" evidence="2">
    <location>
        <begin position="72"/>
        <end position="91"/>
    </location>
</feature>
<evidence type="ECO:0000256" key="1">
    <source>
        <dbReference type="SAM" id="MobiDB-lite"/>
    </source>
</evidence>
<evidence type="ECO:0000313" key="5">
    <source>
        <dbReference type="Proteomes" id="UP001479933"/>
    </source>
</evidence>
<keyword evidence="4" id="KW-0808">Transferase</keyword>